<evidence type="ECO:0000313" key="1">
    <source>
        <dbReference type="EMBL" id="KEO91112.1"/>
    </source>
</evidence>
<gene>
    <name evidence="1" type="ORF">EH31_00160</name>
</gene>
<organism evidence="1 2">
    <name type="scientific">Erythrobacter longus</name>
    <dbReference type="NCBI Taxonomy" id="1044"/>
    <lineage>
        <taxon>Bacteria</taxon>
        <taxon>Pseudomonadati</taxon>
        <taxon>Pseudomonadota</taxon>
        <taxon>Alphaproteobacteria</taxon>
        <taxon>Sphingomonadales</taxon>
        <taxon>Erythrobacteraceae</taxon>
        <taxon>Erythrobacter/Porphyrobacter group</taxon>
        <taxon>Erythrobacter</taxon>
    </lineage>
</organism>
<accession>A0A074MZU0</accession>
<proteinExistence type="predicted"/>
<dbReference type="AlphaFoldDB" id="A0A074MZU0"/>
<name>A0A074MZU0_ERYLO</name>
<comment type="caution">
    <text evidence="1">The sequence shown here is derived from an EMBL/GenBank/DDBJ whole genome shotgun (WGS) entry which is preliminary data.</text>
</comment>
<dbReference type="Proteomes" id="UP000027647">
    <property type="component" value="Unassembled WGS sequence"/>
</dbReference>
<protein>
    <submittedName>
        <fullName evidence="1">Uncharacterized protein</fullName>
    </submittedName>
</protein>
<sequence length="133" mass="14867">MAVVKEHVLKGWRKWALAAVLVLSALVAIAWQPIMLGIAAARSERPPEVLRDFSWPDKLQIDHFAQAFPVGTGEAELIEWLETHKFNLDAEAKNAEREYPGIPCLYGYEIEWASDNGKLTKPASATLVDYACM</sequence>
<dbReference type="EMBL" id="JMIW01000001">
    <property type="protein sequence ID" value="KEO91112.1"/>
    <property type="molecule type" value="Genomic_DNA"/>
</dbReference>
<evidence type="ECO:0000313" key="2">
    <source>
        <dbReference type="Proteomes" id="UP000027647"/>
    </source>
</evidence>
<reference evidence="1 2" key="1">
    <citation type="submission" date="2014-04" db="EMBL/GenBank/DDBJ databases">
        <title>A comprehensive comparison of genomes of Erythrobacter spp. strains.</title>
        <authorList>
            <person name="Zheng Q."/>
        </authorList>
    </citation>
    <scope>NUCLEOTIDE SEQUENCE [LARGE SCALE GENOMIC DNA]</scope>
    <source>
        <strain evidence="1 2">DSM 6997</strain>
    </source>
</reference>
<keyword evidence="2" id="KW-1185">Reference proteome</keyword>